<dbReference type="GO" id="GO:0003677">
    <property type="term" value="F:DNA binding"/>
    <property type="evidence" value="ECO:0007669"/>
    <property type="project" value="UniProtKB-UniRule"/>
</dbReference>
<dbReference type="Proteomes" id="UP000317909">
    <property type="component" value="Chromosome"/>
</dbReference>
<keyword evidence="2 3" id="KW-0238">DNA-binding</keyword>
<dbReference type="AlphaFoldDB" id="A0A517U3J6"/>
<reference evidence="5 6" key="1">
    <citation type="submission" date="2019-02" db="EMBL/GenBank/DDBJ databases">
        <title>Deep-cultivation of Planctomycetes and their phenomic and genomic characterization uncovers novel biology.</title>
        <authorList>
            <person name="Wiegand S."/>
            <person name="Jogler M."/>
            <person name="Boedeker C."/>
            <person name="Pinto D."/>
            <person name="Vollmers J."/>
            <person name="Rivas-Marin E."/>
            <person name="Kohn T."/>
            <person name="Peeters S.H."/>
            <person name="Heuer A."/>
            <person name="Rast P."/>
            <person name="Oberbeckmann S."/>
            <person name="Bunk B."/>
            <person name="Jeske O."/>
            <person name="Meyerdierks A."/>
            <person name="Storesund J.E."/>
            <person name="Kallscheuer N."/>
            <person name="Luecker S."/>
            <person name="Lage O.M."/>
            <person name="Pohl T."/>
            <person name="Merkel B.J."/>
            <person name="Hornburger P."/>
            <person name="Mueller R.-W."/>
            <person name="Bruemmer F."/>
            <person name="Labrenz M."/>
            <person name="Spormann A.M."/>
            <person name="Op den Camp H."/>
            <person name="Overmann J."/>
            <person name="Amann R."/>
            <person name="Jetten M.S.M."/>
            <person name="Mascher T."/>
            <person name="Medema M.H."/>
            <person name="Devos D.P."/>
            <person name="Kaster A.-K."/>
            <person name="Ovreas L."/>
            <person name="Rohde M."/>
            <person name="Galperin M.Y."/>
            <person name="Jogler C."/>
        </authorList>
    </citation>
    <scope>NUCLEOTIDE SEQUENCE [LARGE SCALE GENOMIC DNA]</scope>
    <source>
        <strain evidence="5 6">I41</strain>
    </source>
</reference>
<dbReference type="GO" id="GO:0015074">
    <property type="term" value="P:DNA integration"/>
    <property type="evidence" value="ECO:0007669"/>
    <property type="project" value="UniProtKB-KW"/>
</dbReference>
<keyword evidence="1" id="KW-0229">DNA integration</keyword>
<dbReference type="RefSeq" id="WP_168207069.1">
    <property type="nucleotide sequence ID" value="NZ_CP036339.1"/>
</dbReference>
<keyword evidence="6" id="KW-1185">Reference proteome</keyword>
<evidence type="ECO:0000313" key="5">
    <source>
        <dbReference type="EMBL" id="QDT75198.1"/>
    </source>
</evidence>
<evidence type="ECO:0000259" key="4">
    <source>
        <dbReference type="PROSITE" id="PS51900"/>
    </source>
</evidence>
<feature type="domain" description="Core-binding (CB)" evidence="4">
    <location>
        <begin position="19"/>
        <end position="103"/>
    </location>
</feature>
<dbReference type="InterPro" id="IPR025269">
    <property type="entry name" value="SAM-like_dom"/>
</dbReference>
<gene>
    <name evidence="5" type="ORF">I41_44080</name>
</gene>
<proteinExistence type="predicted"/>
<evidence type="ECO:0000256" key="1">
    <source>
        <dbReference type="ARBA" id="ARBA00022908"/>
    </source>
</evidence>
<organism evidence="5 6">
    <name type="scientific">Lacipirellula limnantheis</name>
    <dbReference type="NCBI Taxonomy" id="2528024"/>
    <lineage>
        <taxon>Bacteria</taxon>
        <taxon>Pseudomonadati</taxon>
        <taxon>Planctomycetota</taxon>
        <taxon>Planctomycetia</taxon>
        <taxon>Pirellulales</taxon>
        <taxon>Lacipirellulaceae</taxon>
        <taxon>Lacipirellula</taxon>
    </lineage>
</organism>
<accession>A0A517U3J6</accession>
<evidence type="ECO:0000256" key="3">
    <source>
        <dbReference type="PROSITE-ProRule" id="PRU01248"/>
    </source>
</evidence>
<dbReference type="SUPFAM" id="SSF56349">
    <property type="entry name" value="DNA breaking-rejoining enzymes"/>
    <property type="match status" value="1"/>
</dbReference>
<dbReference type="Gene3D" id="1.10.150.130">
    <property type="match status" value="1"/>
</dbReference>
<sequence length="170" mass="19312">MELESHILAGSHVEPPKPSLIVDAIDEYIKCLCGQWRSENKIRKKKYCFRIVVQIADERGLLRLSQIDHRFVDAYRNYRSERSKPKTVTNDLVTIGQMVNFALQRKLITEDPLHGLQIEKAPATPQPFWTAGQVEQILASAKPPYQAYFRFLAYTGAHAGEAIWANLGGC</sequence>
<protein>
    <recommendedName>
        <fullName evidence="4">Core-binding (CB) domain-containing protein</fullName>
    </recommendedName>
</protein>
<evidence type="ECO:0000313" key="6">
    <source>
        <dbReference type="Proteomes" id="UP000317909"/>
    </source>
</evidence>
<dbReference type="InterPro" id="IPR044068">
    <property type="entry name" value="CB"/>
</dbReference>
<dbReference type="Pfam" id="PF13102">
    <property type="entry name" value="Phage_int_SAM_5"/>
    <property type="match status" value="1"/>
</dbReference>
<dbReference type="EMBL" id="CP036339">
    <property type="protein sequence ID" value="QDT75198.1"/>
    <property type="molecule type" value="Genomic_DNA"/>
</dbReference>
<evidence type="ECO:0000256" key="2">
    <source>
        <dbReference type="ARBA" id="ARBA00023125"/>
    </source>
</evidence>
<dbReference type="KEGG" id="llh:I41_44080"/>
<dbReference type="InterPro" id="IPR011010">
    <property type="entry name" value="DNA_brk_join_enz"/>
</dbReference>
<dbReference type="PROSITE" id="PS51900">
    <property type="entry name" value="CB"/>
    <property type="match status" value="1"/>
</dbReference>
<dbReference type="InterPro" id="IPR010998">
    <property type="entry name" value="Integrase_recombinase_N"/>
</dbReference>
<name>A0A517U3J6_9BACT</name>